<gene>
    <name evidence="3" type="ORF">KVV02_002346</name>
</gene>
<organism evidence="3 4">
    <name type="scientific">Mortierella alpina</name>
    <name type="common">Oleaginous fungus</name>
    <name type="synonym">Mortierella renispora</name>
    <dbReference type="NCBI Taxonomy" id="64518"/>
    <lineage>
        <taxon>Eukaryota</taxon>
        <taxon>Fungi</taxon>
        <taxon>Fungi incertae sedis</taxon>
        <taxon>Mucoromycota</taxon>
        <taxon>Mortierellomycotina</taxon>
        <taxon>Mortierellomycetes</taxon>
        <taxon>Mortierellales</taxon>
        <taxon>Mortierellaceae</taxon>
        <taxon>Mortierella</taxon>
    </lineage>
</organism>
<dbReference type="InterPro" id="IPR058933">
    <property type="entry name" value="YMC020W-like_ab_hydrolase"/>
</dbReference>
<feature type="compositionally biased region" description="Basic and acidic residues" evidence="1">
    <location>
        <begin position="91"/>
        <end position="109"/>
    </location>
</feature>
<name>A0A9P8A148_MORAP</name>
<dbReference type="InterPro" id="IPR058934">
    <property type="entry name" value="YMC020W-like"/>
</dbReference>
<reference evidence="3" key="1">
    <citation type="submission" date="2021-07" db="EMBL/GenBank/DDBJ databases">
        <title>Draft genome of Mortierella alpina, strain LL118, isolated from an aspen leaf litter sample.</title>
        <authorList>
            <person name="Yang S."/>
            <person name="Vinatzer B.A."/>
        </authorList>
    </citation>
    <scope>NUCLEOTIDE SEQUENCE</scope>
    <source>
        <strain evidence="3">LL118</strain>
    </source>
</reference>
<feature type="region of interest" description="Disordered" evidence="1">
    <location>
        <begin position="1"/>
        <end position="55"/>
    </location>
</feature>
<feature type="compositionally biased region" description="Basic and acidic residues" evidence="1">
    <location>
        <begin position="118"/>
        <end position="132"/>
    </location>
</feature>
<dbReference type="PANTHER" id="PTHR47349">
    <property type="entry name" value="CHROMOSOME 8, WHOLE GENOME SHOTGUN SEQUENCE"/>
    <property type="match status" value="1"/>
</dbReference>
<dbReference type="EMBL" id="JAIFTL010000286">
    <property type="protein sequence ID" value="KAG9320489.1"/>
    <property type="molecule type" value="Genomic_DNA"/>
</dbReference>
<dbReference type="PANTHER" id="PTHR47349:SF1">
    <property type="entry name" value="AER328WP"/>
    <property type="match status" value="1"/>
</dbReference>
<proteinExistence type="predicted"/>
<dbReference type="AlphaFoldDB" id="A0A9P8A148"/>
<feature type="compositionally biased region" description="Polar residues" evidence="1">
    <location>
        <begin position="23"/>
        <end position="55"/>
    </location>
</feature>
<sequence>MTSSQRNGQAQRGTNAGSGLGSSPGSETDSRPTGSGPASETNSVLGADASSNATTNAGWTVSLKNSWRSFVPTSWSAKTGEDDDESNLVDPDPRNHQVTDYEEGERRDINGSTVHFTEATKDEQPGPDRLASHDTLPTPTAFANEQDPAPTQRLSTPTKQIYDANSAIQAPVVNMPTNRSEEVTVKEVADKAVASISKAVLKHKKTTVVLPDYYEQFPDLRPSLLLTVPVGASDLALPTAGTLGSKSALTNVSMSGRAMKFMKSAASAVGAVLTLQKPHCFQPKPPQDTLQRGAYGIRKVVIIGVHGWYPRKALRTLIGEPTGTSQKFCQEMDLALKDYLRHHGKHLDPKDVTLIPLEGEGKVLERVEVLYQNLVQNKAWKEAVHEADVVLVATHSQGTPTSILLMARLIDEGLLRVQENDPQMQRVGILTMAGISHGPFPFLKGNFVVRVFEREAASELFEFMDSETGIARKYREGLRTVLSSGVRLTCVASLEDQVVPLYSAVMTSVHHPSIVRAVYVDNGASHKSDFLINLIAFSLRLRNAGVDDHGILVHLSEVIAGSLYGEGHSTIYDERDVYLLSIRSLLEPPVSLTSEMTRSEPILNPFRAKQRLNPFYLPWGMRGIADEIIVRGDQVLIKELERLKKLYMEWNPVSKAMKEIKFRLEPVRSKL</sequence>
<evidence type="ECO:0000256" key="1">
    <source>
        <dbReference type="SAM" id="MobiDB-lite"/>
    </source>
</evidence>
<evidence type="ECO:0000313" key="4">
    <source>
        <dbReference type="Proteomes" id="UP000717515"/>
    </source>
</evidence>
<feature type="region of interest" description="Disordered" evidence="1">
    <location>
        <begin position="74"/>
        <end position="154"/>
    </location>
</feature>
<accession>A0A9P8A148</accession>
<protein>
    <recommendedName>
        <fullName evidence="2">YMC020W-like alpha/beta hydrolase domain-containing protein</fullName>
    </recommendedName>
</protein>
<evidence type="ECO:0000259" key="2">
    <source>
        <dbReference type="Pfam" id="PF26147"/>
    </source>
</evidence>
<dbReference type="Proteomes" id="UP000717515">
    <property type="component" value="Unassembled WGS sequence"/>
</dbReference>
<feature type="compositionally biased region" description="Polar residues" evidence="1">
    <location>
        <begin position="1"/>
        <end position="15"/>
    </location>
</feature>
<dbReference type="Pfam" id="PF26147">
    <property type="entry name" value="AB_HYDROLASE_YMC0-YMC35"/>
    <property type="match status" value="1"/>
</dbReference>
<feature type="domain" description="YMC020W-like alpha/beta hydrolase" evidence="2">
    <location>
        <begin position="292"/>
        <end position="627"/>
    </location>
</feature>
<comment type="caution">
    <text evidence="3">The sequence shown here is derived from an EMBL/GenBank/DDBJ whole genome shotgun (WGS) entry which is preliminary data.</text>
</comment>
<evidence type="ECO:0000313" key="3">
    <source>
        <dbReference type="EMBL" id="KAG9320489.1"/>
    </source>
</evidence>